<dbReference type="OrthoDB" id="1334205at2759"/>
<proteinExistence type="inferred from homology"/>
<keyword evidence="16" id="KW-1185">Reference proteome</keyword>
<evidence type="ECO:0000259" key="13">
    <source>
        <dbReference type="Pfam" id="PF13802"/>
    </source>
</evidence>
<evidence type="ECO:0000256" key="2">
    <source>
        <dbReference type="ARBA" id="ARBA00004833"/>
    </source>
</evidence>
<comment type="similarity">
    <text evidence="3 10">Belongs to the glycosyl hydrolase 31 family.</text>
</comment>
<evidence type="ECO:0000259" key="12">
    <source>
        <dbReference type="Pfam" id="PF01055"/>
    </source>
</evidence>
<evidence type="ECO:0000256" key="4">
    <source>
        <dbReference type="ARBA" id="ARBA00022729"/>
    </source>
</evidence>
<evidence type="ECO:0000256" key="11">
    <source>
        <dbReference type="SAM" id="SignalP"/>
    </source>
</evidence>
<dbReference type="InParanoid" id="G3AND5"/>
<feature type="domain" description="Glycoside hydrolase family 31 N-terminal" evidence="13">
    <location>
        <begin position="84"/>
        <end position="307"/>
    </location>
</feature>
<dbReference type="FunCoup" id="G3AND5">
    <property type="interactions" value="969"/>
</dbReference>
<name>G3AND5_SPAPN</name>
<evidence type="ECO:0000256" key="7">
    <source>
        <dbReference type="ARBA" id="ARBA00023180"/>
    </source>
</evidence>
<dbReference type="InterPro" id="IPR025887">
    <property type="entry name" value="Glyco_hydro_31_N_dom"/>
</dbReference>
<sequence>MKSSLFITFILFFTTVSAVKEYLFKKCSQSGFCHRNRHFAQAVESDPEYQSPYSIDVSSLSFADDSITGIVKKVHGLVDVDFPFKISVIEGNFRFQLDEKLNSDVVDTVKHVNKQRYNETETFAFKQNVAYHPLTGDQLEDKLVLKYGDDHQVELEFYPIRFSFLYQNKVQLTVNDKQFLNLEHRRKEREGSTSELLSQETSFDMFQDSFADSSKDTLPLGPESMAIDFNFINFTHVYGIPEHADSLLLKHTRSKDKEPYRLYNVDIFEYDLDSRLAMYGSIPFLLGIKSEVTVGVYWINSADTYIDIEYSSSNTLSHWMSENGLLDFIIIIEPTPYDANSQYGKISGNAALPALFSLGYHQCRWNYNDQKDVLEVHKKFDTYKIPYDTIWLDIEYTDEKKYFTWKKEAFPNPGKMMQKLDQTGRNLVVIIDPHLKDGYSVSEEFITKKLVMKDNSNQAFYGHCWPGKSVWIDTTNPDATPAWAGHFAWKSPFLAQAANVHIWNDMNEPSVFSGPETVAPKDNIHFNNWEHRSVHNLYGMSYHQATYNAMKARLKHSNRQRPFVLTRSYFTGSQRTAAMWTGDNMSKWSYLQASIPMVLTHNIVNMPFSGADVGGFFGDPSSELLTRWYQTGLFYPFFRGHAHIDSPRREPWVPGEPYTSIIRDAIKLRYVLLPVFYTGFYHASETGRPVMKPMFYDALDDTNTYKIDDQFMVGDSGILAKPITEKGGNVSSIYIPQGQIYYDFFNGEISSQVFTSGYVERPVELTDIPMLLKGGSIIPLKTRYRRSSKLMKNDPYTLVIALDENGQAKGDLYIDDGESFSYQNGEKSYIGFQAVSEGISASVSVSEEFSRQIESVTVEKIVIVGVKGEISAVIIEQEGKKWNGKVSEKDSVTTIKNPKVKINSDWEIKFEYKQGVDHDEL</sequence>
<accession>G3AND5</accession>
<comment type="subcellular location">
    <subcellularLocation>
        <location evidence="1">Endoplasmic reticulum</location>
    </subcellularLocation>
</comment>
<dbReference type="STRING" id="619300.G3AND5"/>
<dbReference type="GO" id="GO:0005788">
    <property type="term" value="C:endoplasmic reticulum lumen"/>
    <property type="evidence" value="ECO:0007669"/>
    <property type="project" value="EnsemblFungi"/>
</dbReference>
<dbReference type="SUPFAM" id="SSF51445">
    <property type="entry name" value="(Trans)glycosidases"/>
    <property type="match status" value="1"/>
</dbReference>
<comment type="pathway">
    <text evidence="2">Glycan metabolism; N-glycan metabolism.</text>
</comment>
<dbReference type="PANTHER" id="PTHR22762">
    <property type="entry name" value="ALPHA-GLUCOSIDASE"/>
    <property type="match status" value="1"/>
</dbReference>
<keyword evidence="8 10" id="KW-0326">Glycosidase</keyword>
<evidence type="ECO:0000313" key="15">
    <source>
        <dbReference type="EMBL" id="EGW31924.1"/>
    </source>
</evidence>
<evidence type="ECO:0000256" key="9">
    <source>
        <dbReference type="ARBA" id="ARBA00042895"/>
    </source>
</evidence>
<dbReference type="SUPFAM" id="SSF74650">
    <property type="entry name" value="Galactose mutarotase-like"/>
    <property type="match status" value="1"/>
</dbReference>
<evidence type="ECO:0000259" key="14">
    <source>
        <dbReference type="Pfam" id="PF21365"/>
    </source>
</evidence>
<dbReference type="CDD" id="cd14752">
    <property type="entry name" value="GH31_N"/>
    <property type="match status" value="1"/>
</dbReference>
<dbReference type="GO" id="GO:0006491">
    <property type="term" value="P:N-glycan processing"/>
    <property type="evidence" value="ECO:0007669"/>
    <property type="project" value="EnsemblFungi"/>
</dbReference>
<dbReference type="InterPro" id="IPR013780">
    <property type="entry name" value="Glyco_hydro_b"/>
</dbReference>
<evidence type="ECO:0000313" key="16">
    <source>
        <dbReference type="Proteomes" id="UP000000709"/>
    </source>
</evidence>
<dbReference type="OMA" id="TVHQPLW"/>
<dbReference type="GO" id="GO:0030246">
    <property type="term" value="F:carbohydrate binding"/>
    <property type="evidence" value="ECO:0007669"/>
    <property type="project" value="InterPro"/>
</dbReference>
<dbReference type="Gene3D" id="2.60.40.1180">
    <property type="entry name" value="Golgi alpha-mannosidase II"/>
    <property type="match status" value="2"/>
</dbReference>
<dbReference type="Gene3D" id="2.60.40.1760">
    <property type="entry name" value="glycosyl hydrolase (family 31)"/>
    <property type="match status" value="1"/>
</dbReference>
<evidence type="ECO:0000256" key="5">
    <source>
        <dbReference type="ARBA" id="ARBA00022801"/>
    </source>
</evidence>
<keyword evidence="7" id="KW-0325">Glycoprotein</keyword>
<protein>
    <recommendedName>
        <fullName evidence="9">Glucosidase II subunit alpha</fullName>
    </recommendedName>
</protein>
<dbReference type="AlphaFoldDB" id="G3AND5"/>
<dbReference type="PANTHER" id="PTHR22762:SF54">
    <property type="entry name" value="BCDNA.GH04962"/>
    <property type="match status" value="1"/>
</dbReference>
<evidence type="ECO:0000256" key="6">
    <source>
        <dbReference type="ARBA" id="ARBA00022824"/>
    </source>
</evidence>
<dbReference type="Gene3D" id="3.20.20.80">
    <property type="entry name" value="Glycosidases"/>
    <property type="match status" value="2"/>
</dbReference>
<feature type="signal peptide" evidence="11">
    <location>
        <begin position="1"/>
        <end position="18"/>
    </location>
</feature>
<dbReference type="eggNOG" id="KOG1066">
    <property type="taxonomic scope" value="Eukaryota"/>
</dbReference>
<feature type="domain" description="Glycosyl hydrolase family 31 C-terminal" evidence="14">
    <location>
        <begin position="687"/>
        <end position="778"/>
    </location>
</feature>
<dbReference type="GO" id="GO:0017177">
    <property type="term" value="C:glucosidase II complex"/>
    <property type="evidence" value="ECO:0007669"/>
    <property type="project" value="EnsemblFungi"/>
</dbReference>
<dbReference type="Pfam" id="PF13802">
    <property type="entry name" value="Gal_mutarotas_2"/>
    <property type="match status" value="1"/>
</dbReference>
<dbReference type="GO" id="GO:0106407">
    <property type="term" value="F:Glc2Man9GlcNAc2 oligosaccharide glucosidase activity"/>
    <property type="evidence" value="ECO:0007669"/>
    <property type="project" value="EnsemblFungi"/>
</dbReference>
<dbReference type="KEGG" id="spaa:SPAPADRAFT_55511"/>
<evidence type="ECO:0000256" key="1">
    <source>
        <dbReference type="ARBA" id="ARBA00004240"/>
    </source>
</evidence>
<gene>
    <name evidence="15" type="ORF">SPAPADRAFT_55511</name>
</gene>
<dbReference type="Pfam" id="PF21365">
    <property type="entry name" value="Glyco_hydro_31_3rd"/>
    <property type="match status" value="1"/>
</dbReference>
<dbReference type="SUPFAM" id="SSF51011">
    <property type="entry name" value="Glycosyl hydrolase domain"/>
    <property type="match status" value="1"/>
</dbReference>
<dbReference type="GeneID" id="18871942"/>
<dbReference type="GO" id="GO:0070880">
    <property type="term" value="P:fungal-type cell wall beta-glucan biosynthetic process"/>
    <property type="evidence" value="ECO:0007669"/>
    <property type="project" value="EnsemblFungi"/>
</dbReference>
<dbReference type="InterPro" id="IPR011013">
    <property type="entry name" value="Gal_mutarotase_sf_dom"/>
</dbReference>
<feature type="chain" id="PRO_5003442454" description="Glucosidase II subunit alpha" evidence="11">
    <location>
        <begin position="19"/>
        <end position="921"/>
    </location>
</feature>
<dbReference type="InterPro" id="IPR000322">
    <property type="entry name" value="Glyco_hydro_31_TIM"/>
</dbReference>
<evidence type="ECO:0000256" key="8">
    <source>
        <dbReference type="ARBA" id="ARBA00023295"/>
    </source>
</evidence>
<keyword evidence="5 10" id="KW-0378">Hydrolase</keyword>
<reference evidence="15 16" key="1">
    <citation type="journal article" date="2011" name="Proc. Natl. Acad. Sci. U.S.A.">
        <title>Comparative genomics of xylose-fermenting fungi for enhanced biofuel production.</title>
        <authorList>
            <person name="Wohlbach D.J."/>
            <person name="Kuo A."/>
            <person name="Sato T.K."/>
            <person name="Potts K.M."/>
            <person name="Salamov A.A."/>
            <person name="LaButti K.M."/>
            <person name="Sun H."/>
            <person name="Clum A."/>
            <person name="Pangilinan J.L."/>
            <person name="Lindquist E.A."/>
            <person name="Lucas S."/>
            <person name="Lapidus A."/>
            <person name="Jin M."/>
            <person name="Gunawan C."/>
            <person name="Balan V."/>
            <person name="Dale B.E."/>
            <person name="Jeffries T.W."/>
            <person name="Zinkel R."/>
            <person name="Barry K.W."/>
            <person name="Grigoriev I.V."/>
            <person name="Gasch A.P."/>
        </authorList>
    </citation>
    <scope>NUCLEOTIDE SEQUENCE [LARGE SCALE GENOMIC DNA]</scope>
    <source>
        <strain evidence="16">NRRL Y-27907 / 11-Y1</strain>
    </source>
</reference>
<evidence type="ECO:0000256" key="3">
    <source>
        <dbReference type="ARBA" id="ARBA00007806"/>
    </source>
</evidence>
<feature type="domain" description="Glycoside hydrolase family 31 TIM barrel" evidence="12">
    <location>
        <begin position="351"/>
        <end position="678"/>
    </location>
</feature>
<keyword evidence="4 11" id="KW-0732">Signal</keyword>
<dbReference type="RefSeq" id="XP_007375200.1">
    <property type="nucleotide sequence ID" value="XM_007375138.1"/>
</dbReference>
<organism evidence="16">
    <name type="scientific">Spathaspora passalidarum (strain NRRL Y-27907 / 11-Y1)</name>
    <dbReference type="NCBI Taxonomy" id="619300"/>
    <lineage>
        <taxon>Eukaryota</taxon>
        <taxon>Fungi</taxon>
        <taxon>Dikarya</taxon>
        <taxon>Ascomycota</taxon>
        <taxon>Saccharomycotina</taxon>
        <taxon>Pichiomycetes</taxon>
        <taxon>Debaryomycetaceae</taxon>
        <taxon>Spathaspora</taxon>
    </lineage>
</organism>
<dbReference type="GO" id="GO:0033919">
    <property type="term" value="F:glucan 1,3-alpha-glucosidase activity"/>
    <property type="evidence" value="ECO:0007669"/>
    <property type="project" value="EnsemblFungi"/>
</dbReference>
<dbReference type="CDD" id="cd06603">
    <property type="entry name" value="GH31_GANC_GANAB_alpha"/>
    <property type="match status" value="1"/>
</dbReference>
<dbReference type="HOGENOM" id="CLU_000631_7_0_1"/>
<dbReference type="InterPro" id="IPR017853">
    <property type="entry name" value="GH"/>
</dbReference>
<dbReference type="Pfam" id="PF01055">
    <property type="entry name" value="Glyco_hydro_31_2nd"/>
    <property type="match status" value="1"/>
</dbReference>
<keyword evidence="6" id="KW-0256">Endoplasmic reticulum</keyword>
<evidence type="ECO:0000256" key="10">
    <source>
        <dbReference type="RuleBase" id="RU361185"/>
    </source>
</evidence>
<dbReference type="InterPro" id="IPR048395">
    <property type="entry name" value="Glyco_hydro_31_C"/>
</dbReference>
<dbReference type="Proteomes" id="UP000000709">
    <property type="component" value="Unassembled WGS sequence"/>
</dbReference>
<dbReference type="EMBL" id="GL996502">
    <property type="protein sequence ID" value="EGW31924.1"/>
    <property type="molecule type" value="Genomic_DNA"/>
</dbReference>